<feature type="transmembrane region" description="Helical" evidence="19">
    <location>
        <begin position="75"/>
        <end position="96"/>
    </location>
</feature>
<reference evidence="21 23" key="2">
    <citation type="submission" date="2017-06" db="EMBL/GenBank/DDBJ databases">
        <authorList>
            <consortium name="Pathogen Informatics"/>
        </authorList>
    </citation>
    <scope>NUCLEOTIDE SEQUENCE [LARGE SCALE GENOMIC DNA]</scope>
    <source>
        <strain evidence="21 23">NCTC12947</strain>
    </source>
</reference>
<dbReference type="PANTHER" id="PTHR46382">
    <property type="entry name" value="PHOSPHATIDATE CYTIDYLYLTRANSFERASE"/>
    <property type="match status" value="1"/>
</dbReference>
<evidence type="ECO:0000256" key="9">
    <source>
        <dbReference type="ARBA" id="ARBA00022516"/>
    </source>
</evidence>
<dbReference type="KEGG" id="chg:AXF12_05600"/>
<evidence type="ECO:0000256" key="8">
    <source>
        <dbReference type="ARBA" id="ARBA00022475"/>
    </source>
</evidence>
<keyword evidence="12 18" id="KW-0548">Nucleotidyltransferase</keyword>
<feature type="transmembrane region" description="Helical" evidence="19">
    <location>
        <begin position="12"/>
        <end position="41"/>
    </location>
</feature>
<comment type="pathway">
    <text evidence="3 18">Phospholipid metabolism; CDP-diacylglycerol biosynthesis; CDP-diacylglycerol from sn-glycerol 3-phosphate: step 3/3.</text>
</comment>
<evidence type="ECO:0000256" key="11">
    <source>
        <dbReference type="ARBA" id="ARBA00022692"/>
    </source>
</evidence>
<evidence type="ECO:0000256" key="10">
    <source>
        <dbReference type="ARBA" id="ARBA00022679"/>
    </source>
</evidence>
<evidence type="ECO:0000256" key="13">
    <source>
        <dbReference type="ARBA" id="ARBA00022989"/>
    </source>
</evidence>
<evidence type="ECO:0000313" key="21">
    <source>
        <dbReference type="EMBL" id="SNV05625.1"/>
    </source>
</evidence>
<dbReference type="EC" id="2.7.7.41" evidence="6 18"/>
<dbReference type="Pfam" id="PF01148">
    <property type="entry name" value="CTP_transf_1"/>
    <property type="match status" value="1"/>
</dbReference>
<comment type="catalytic activity">
    <reaction evidence="1 18">
        <text>a 1,2-diacyl-sn-glycero-3-phosphate + CTP + H(+) = a CDP-1,2-diacyl-sn-glycerol + diphosphate</text>
        <dbReference type="Rhea" id="RHEA:16229"/>
        <dbReference type="ChEBI" id="CHEBI:15378"/>
        <dbReference type="ChEBI" id="CHEBI:33019"/>
        <dbReference type="ChEBI" id="CHEBI:37563"/>
        <dbReference type="ChEBI" id="CHEBI:58332"/>
        <dbReference type="ChEBI" id="CHEBI:58608"/>
        <dbReference type="EC" id="2.7.7.41"/>
    </reaction>
</comment>
<dbReference type="EMBL" id="CP014227">
    <property type="protein sequence ID" value="AMD85038.1"/>
    <property type="molecule type" value="Genomic_DNA"/>
</dbReference>
<dbReference type="RefSeq" id="WP_066429071.1">
    <property type="nucleotide sequence ID" value="NZ_CP014227.1"/>
</dbReference>
<evidence type="ECO:0000256" key="15">
    <source>
        <dbReference type="ARBA" id="ARBA00023136"/>
    </source>
</evidence>
<evidence type="ECO:0000313" key="22">
    <source>
        <dbReference type="Proteomes" id="UP000065822"/>
    </source>
</evidence>
<dbReference type="PROSITE" id="PS01315">
    <property type="entry name" value="CDS"/>
    <property type="match status" value="1"/>
</dbReference>
<keyword evidence="17" id="KW-1208">Phospholipid metabolism</keyword>
<evidence type="ECO:0000256" key="2">
    <source>
        <dbReference type="ARBA" id="ARBA00004651"/>
    </source>
</evidence>
<keyword evidence="15 19" id="KW-0472">Membrane</keyword>
<dbReference type="GO" id="GO:0005886">
    <property type="term" value="C:plasma membrane"/>
    <property type="evidence" value="ECO:0007669"/>
    <property type="project" value="UniProtKB-SubCell"/>
</dbReference>
<comment type="subcellular location">
    <subcellularLocation>
        <location evidence="2">Cell membrane</location>
        <topology evidence="2">Multi-pass membrane protein</topology>
    </subcellularLocation>
</comment>
<evidence type="ECO:0000256" key="19">
    <source>
        <dbReference type="SAM" id="Phobius"/>
    </source>
</evidence>
<comment type="pathway">
    <text evidence="4">Lipid metabolism.</text>
</comment>
<feature type="transmembrane region" description="Helical" evidence="19">
    <location>
        <begin position="53"/>
        <end position="69"/>
    </location>
</feature>
<gene>
    <name evidence="21" type="primary">cdsA</name>
    <name evidence="20" type="ORF">AXF12_05600</name>
    <name evidence="21" type="ORF">SAMEA44541418_00603</name>
</gene>
<keyword evidence="14" id="KW-0443">Lipid metabolism</keyword>
<dbReference type="Proteomes" id="UP000215539">
    <property type="component" value="Chromosome 1"/>
</dbReference>
<keyword evidence="16" id="KW-0594">Phospholipid biosynthesis</keyword>
<feature type="transmembrane region" description="Helical" evidence="19">
    <location>
        <begin position="202"/>
        <end position="222"/>
    </location>
</feature>
<protein>
    <recommendedName>
        <fullName evidence="7 18">Phosphatidate cytidylyltransferase</fullName>
        <ecNumber evidence="6 18">2.7.7.41</ecNumber>
    </recommendedName>
</protein>
<evidence type="ECO:0000256" key="7">
    <source>
        <dbReference type="ARBA" id="ARBA00019373"/>
    </source>
</evidence>
<evidence type="ECO:0000256" key="1">
    <source>
        <dbReference type="ARBA" id="ARBA00001698"/>
    </source>
</evidence>
<feature type="transmembrane region" description="Helical" evidence="19">
    <location>
        <begin position="108"/>
        <end position="128"/>
    </location>
</feature>
<keyword evidence="22" id="KW-1185">Reference proteome</keyword>
<proteinExistence type="inferred from homology"/>
<keyword evidence="11 18" id="KW-0812">Transmembrane</keyword>
<evidence type="ECO:0000256" key="18">
    <source>
        <dbReference type="RuleBase" id="RU003938"/>
    </source>
</evidence>
<reference evidence="20 22" key="1">
    <citation type="submission" date="2016-02" db="EMBL/GenBank/DDBJ databases">
        <authorList>
            <person name="Holder M.E."/>
            <person name="Ajami N.J."/>
            <person name="Petrosino J.F."/>
        </authorList>
    </citation>
    <scope>NUCLEOTIDE SEQUENCE [LARGE SCALE GENOMIC DNA]</scope>
    <source>
        <strain evidence="20 22">CCUG 32990</strain>
    </source>
</reference>
<evidence type="ECO:0000256" key="17">
    <source>
        <dbReference type="ARBA" id="ARBA00023264"/>
    </source>
</evidence>
<dbReference type="GO" id="GO:0004605">
    <property type="term" value="F:phosphatidate cytidylyltransferase activity"/>
    <property type="evidence" value="ECO:0007669"/>
    <property type="project" value="UniProtKB-EC"/>
</dbReference>
<keyword evidence="13 19" id="KW-1133">Transmembrane helix</keyword>
<feature type="transmembrane region" description="Helical" evidence="19">
    <location>
        <begin position="228"/>
        <end position="248"/>
    </location>
</feature>
<evidence type="ECO:0000256" key="12">
    <source>
        <dbReference type="ARBA" id="ARBA00022695"/>
    </source>
</evidence>
<accession>A0AAX2GVV8</accession>
<evidence type="ECO:0000256" key="6">
    <source>
        <dbReference type="ARBA" id="ARBA00012487"/>
    </source>
</evidence>
<dbReference type="InterPro" id="IPR000374">
    <property type="entry name" value="PC_trans"/>
</dbReference>
<dbReference type="PANTHER" id="PTHR46382:SF1">
    <property type="entry name" value="PHOSPHATIDATE CYTIDYLYLTRANSFERASE"/>
    <property type="match status" value="1"/>
</dbReference>
<dbReference type="EMBL" id="LT906449">
    <property type="protein sequence ID" value="SNV05625.1"/>
    <property type="molecule type" value="Genomic_DNA"/>
</dbReference>
<organism evidence="21 23">
    <name type="scientific">Capnocytophaga haemolytica</name>
    <dbReference type="NCBI Taxonomy" id="45243"/>
    <lineage>
        <taxon>Bacteria</taxon>
        <taxon>Pseudomonadati</taxon>
        <taxon>Bacteroidota</taxon>
        <taxon>Flavobacteriia</taxon>
        <taxon>Flavobacteriales</taxon>
        <taxon>Flavobacteriaceae</taxon>
        <taxon>Capnocytophaga</taxon>
    </lineage>
</organism>
<comment type="similarity">
    <text evidence="5 18">Belongs to the CDS family.</text>
</comment>
<dbReference type="GO" id="GO:0016024">
    <property type="term" value="P:CDP-diacylglycerol biosynthetic process"/>
    <property type="evidence" value="ECO:0007669"/>
    <property type="project" value="TreeGrafter"/>
</dbReference>
<sequence length="295" mass="33653">MNELFKRTITGFIYIFLLLSAIMLDASAFDFLFLSFGIICLFEFKRLIRLKELHIFLIFLFTWWLYIHLKVSVFAIYTLLLATLLTNIYLTMSLFNEKLPLRKRSNNTKLLVSLLYVGGGCIFVPLIYKFESSVYRTQFYTDFFGQLFFNNTIPQEGFPNAAQITMIGILCIIWASDSFAYLSGKAFGRHKLFERISPKKTIEGFIGGLLGAVFVAVLIAYYYSEKPIWQWVVLAIVLVVTGTVGDLVESSFKRTAKVKDSGTILPGHGGLLDRLDSLIFASPFAFLTLLIFELF</sequence>
<keyword evidence="9" id="KW-0444">Lipid biosynthesis</keyword>
<name>A0AAX2GVV8_9FLAO</name>
<evidence type="ECO:0000256" key="5">
    <source>
        <dbReference type="ARBA" id="ARBA00010185"/>
    </source>
</evidence>
<evidence type="ECO:0000256" key="14">
    <source>
        <dbReference type="ARBA" id="ARBA00023098"/>
    </source>
</evidence>
<keyword evidence="10 18" id="KW-0808">Transferase</keyword>
<evidence type="ECO:0000313" key="20">
    <source>
        <dbReference type="EMBL" id="AMD85038.1"/>
    </source>
</evidence>
<keyword evidence="8" id="KW-1003">Cell membrane</keyword>
<evidence type="ECO:0000256" key="3">
    <source>
        <dbReference type="ARBA" id="ARBA00005119"/>
    </source>
</evidence>
<evidence type="ECO:0000256" key="16">
    <source>
        <dbReference type="ARBA" id="ARBA00023209"/>
    </source>
</evidence>
<dbReference type="Proteomes" id="UP000065822">
    <property type="component" value="Chromosome"/>
</dbReference>
<dbReference type="AlphaFoldDB" id="A0AAX2GVV8"/>
<evidence type="ECO:0000256" key="4">
    <source>
        <dbReference type="ARBA" id="ARBA00005189"/>
    </source>
</evidence>
<evidence type="ECO:0000313" key="23">
    <source>
        <dbReference type="Proteomes" id="UP000215539"/>
    </source>
</evidence>
<feature type="transmembrane region" description="Helical" evidence="19">
    <location>
        <begin position="161"/>
        <end position="182"/>
    </location>
</feature>